<dbReference type="PROSITE" id="PS50026">
    <property type="entry name" value="EGF_3"/>
    <property type="match status" value="1"/>
</dbReference>
<keyword evidence="5" id="KW-0325">Glycoprotein</keyword>
<dbReference type="SUPFAM" id="SSF57196">
    <property type="entry name" value="EGF/Laminin"/>
    <property type="match status" value="1"/>
</dbReference>
<accession>A0A3M6U6C6</accession>
<dbReference type="CDD" id="cd00054">
    <property type="entry name" value="EGF_CA"/>
    <property type="match status" value="1"/>
</dbReference>
<evidence type="ECO:0000256" key="6">
    <source>
        <dbReference type="PROSITE-ProRule" id="PRU00076"/>
    </source>
</evidence>
<keyword evidence="1 6" id="KW-0245">EGF-like domain</keyword>
<keyword evidence="3" id="KW-0677">Repeat</keyword>
<evidence type="ECO:0000256" key="4">
    <source>
        <dbReference type="ARBA" id="ARBA00023157"/>
    </source>
</evidence>
<dbReference type="Gene3D" id="2.10.25.10">
    <property type="entry name" value="Laminin"/>
    <property type="match status" value="1"/>
</dbReference>
<keyword evidence="4 6" id="KW-1015">Disulfide bond</keyword>
<keyword evidence="9" id="KW-1185">Reference proteome</keyword>
<proteinExistence type="predicted"/>
<dbReference type="Proteomes" id="UP000275408">
    <property type="component" value="Unassembled WGS sequence"/>
</dbReference>
<sequence>MIHVPSARFRRDDVTPDQIGVNTRYYVTTTGVLLGMKVLEERIAMDLVVLNIISILALTFFPTKTKGQAKTIDALGKGIERNAHTGVAFARFKAHKLSYLNITALGADYVHSSRDCGLTCINTPSCFSFNLAAVVDMNSKILCELLPSDIYNNSDKLVANRLFHHFSIWRNAHTGVAFARFKAHKLSHLNITALRADYVHSSKDCGLACINTPSCFSFNLAAVVDMNSKILCELLPSDIHNNSDKLVANHLFHHFSIWSPCLNRPCQNKGTCRSNNESNSYVCVCTEGYTGSNCEA</sequence>
<comment type="caution">
    <text evidence="8">The sequence shown here is derived from an EMBL/GenBank/DDBJ whole genome shotgun (WGS) entry which is preliminary data.</text>
</comment>
<feature type="disulfide bond" evidence="6">
    <location>
        <begin position="285"/>
        <end position="294"/>
    </location>
</feature>
<evidence type="ECO:0000259" key="7">
    <source>
        <dbReference type="PROSITE" id="PS50026"/>
    </source>
</evidence>
<dbReference type="OrthoDB" id="5983439at2759"/>
<feature type="domain" description="EGF-like" evidence="7">
    <location>
        <begin position="257"/>
        <end position="295"/>
    </location>
</feature>
<comment type="caution">
    <text evidence="6">Lacks conserved residue(s) required for the propagation of feature annotation.</text>
</comment>
<dbReference type="GO" id="GO:0071944">
    <property type="term" value="C:cell periphery"/>
    <property type="evidence" value="ECO:0007669"/>
    <property type="project" value="UniProtKB-ARBA"/>
</dbReference>
<dbReference type="PROSITE" id="PS01186">
    <property type="entry name" value="EGF_2"/>
    <property type="match status" value="1"/>
</dbReference>
<evidence type="ECO:0000313" key="9">
    <source>
        <dbReference type="Proteomes" id="UP000275408"/>
    </source>
</evidence>
<dbReference type="PROSITE" id="PS00022">
    <property type="entry name" value="EGF_1"/>
    <property type="match status" value="1"/>
</dbReference>
<feature type="disulfide bond" evidence="6">
    <location>
        <begin position="266"/>
        <end position="283"/>
    </location>
</feature>
<name>A0A3M6U6C6_POCDA</name>
<dbReference type="EMBL" id="RCHS01002169">
    <property type="protein sequence ID" value="RMX49161.1"/>
    <property type="molecule type" value="Genomic_DNA"/>
</dbReference>
<dbReference type="AlphaFoldDB" id="A0A3M6U6C6"/>
<dbReference type="FunFam" id="2.10.25.10:FF:000185">
    <property type="entry name" value="basement membrane-specific heparan sulfate proteoglycan core protein-like"/>
    <property type="match status" value="1"/>
</dbReference>
<evidence type="ECO:0000256" key="5">
    <source>
        <dbReference type="ARBA" id="ARBA00023180"/>
    </source>
</evidence>
<organism evidence="8 9">
    <name type="scientific">Pocillopora damicornis</name>
    <name type="common">Cauliflower coral</name>
    <name type="synonym">Millepora damicornis</name>
    <dbReference type="NCBI Taxonomy" id="46731"/>
    <lineage>
        <taxon>Eukaryota</taxon>
        <taxon>Metazoa</taxon>
        <taxon>Cnidaria</taxon>
        <taxon>Anthozoa</taxon>
        <taxon>Hexacorallia</taxon>
        <taxon>Scleractinia</taxon>
        <taxon>Astrocoeniina</taxon>
        <taxon>Pocilloporidae</taxon>
        <taxon>Pocillopora</taxon>
    </lineage>
</organism>
<keyword evidence="2" id="KW-0732">Signal</keyword>
<dbReference type="Pfam" id="PF00008">
    <property type="entry name" value="EGF"/>
    <property type="match status" value="1"/>
</dbReference>
<feature type="non-terminal residue" evidence="8">
    <location>
        <position position="296"/>
    </location>
</feature>
<gene>
    <name evidence="8" type="ORF">pdam_00024525</name>
</gene>
<protein>
    <recommendedName>
        <fullName evidence="7">EGF-like domain-containing protein</fullName>
    </recommendedName>
</protein>
<evidence type="ECO:0000256" key="2">
    <source>
        <dbReference type="ARBA" id="ARBA00022729"/>
    </source>
</evidence>
<reference evidence="8 9" key="1">
    <citation type="journal article" date="2018" name="Sci. Rep.">
        <title>Comparative analysis of the Pocillopora damicornis genome highlights role of immune system in coral evolution.</title>
        <authorList>
            <person name="Cunning R."/>
            <person name="Bay R.A."/>
            <person name="Gillette P."/>
            <person name="Baker A.C."/>
            <person name="Traylor-Knowles N."/>
        </authorList>
    </citation>
    <scope>NUCLEOTIDE SEQUENCE [LARGE SCALE GENOMIC DNA]</scope>
    <source>
        <strain evidence="8">RSMAS</strain>
        <tissue evidence="8">Whole animal</tissue>
    </source>
</reference>
<dbReference type="InterPro" id="IPR000742">
    <property type="entry name" value="EGF"/>
</dbReference>
<dbReference type="SMART" id="SM00181">
    <property type="entry name" value="EGF"/>
    <property type="match status" value="1"/>
</dbReference>
<evidence type="ECO:0000256" key="3">
    <source>
        <dbReference type="ARBA" id="ARBA00022737"/>
    </source>
</evidence>
<evidence type="ECO:0000256" key="1">
    <source>
        <dbReference type="ARBA" id="ARBA00022536"/>
    </source>
</evidence>
<evidence type="ECO:0000313" key="8">
    <source>
        <dbReference type="EMBL" id="RMX49161.1"/>
    </source>
</evidence>